<evidence type="ECO:0000256" key="2">
    <source>
        <dbReference type="ARBA" id="ARBA00022801"/>
    </source>
</evidence>
<dbReference type="Pfam" id="PF00293">
    <property type="entry name" value="NUDIX"/>
    <property type="match status" value="1"/>
</dbReference>
<dbReference type="InterPro" id="IPR020084">
    <property type="entry name" value="NUDIX_hydrolase_CS"/>
</dbReference>
<protein>
    <submittedName>
        <fullName evidence="4">NUDIX hydrolase</fullName>
    </submittedName>
</protein>
<feature type="domain" description="Nudix hydrolase" evidence="3">
    <location>
        <begin position="1"/>
        <end position="129"/>
    </location>
</feature>
<dbReference type="PROSITE" id="PS00893">
    <property type="entry name" value="NUDIX_BOX"/>
    <property type="match status" value="1"/>
</dbReference>
<evidence type="ECO:0000259" key="3">
    <source>
        <dbReference type="PROSITE" id="PS51462"/>
    </source>
</evidence>
<dbReference type="GO" id="GO:0016787">
    <property type="term" value="F:hydrolase activity"/>
    <property type="evidence" value="ECO:0007669"/>
    <property type="project" value="UniProtKB-KW"/>
</dbReference>
<proteinExistence type="predicted"/>
<dbReference type="EMBL" id="SRJC01000001">
    <property type="protein sequence ID" value="TGB03528.1"/>
    <property type="molecule type" value="Genomic_DNA"/>
</dbReference>
<dbReference type="InterPro" id="IPR015797">
    <property type="entry name" value="NUDIX_hydrolase-like_dom_sf"/>
</dbReference>
<accession>A0A4Z0GZB5</accession>
<dbReference type="CDD" id="cd02883">
    <property type="entry name" value="NUDIX_Hydrolase"/>
    <property type="match status" value="1"/>
</dbReference>
<evidence type="ECO:0000256" key="1">
    <source>
        <dbReference type="ARBA" id="ARBA00001946"/>
    </source>
</evidence>
<evidence type="ECO:0000313" key="4">
    <source>
        <dbReference type="EMBL" id="TGB03528.1"/>
    </source>
</evidence>
<comment type="cofactor">
    <cofactor evidence="1">
        <name>Mg(2+)</name>
        <dbReference type="ChEBI" id="CHEBI:18420"/>
    </cofactor>
</comment>
<dbReference type="InterPro" id="IPR000086">
    <property type="entry name" value="NUDIX_hydrolase_dom"/>
</dbReference>
<gene>
    <name evidence="4" type="ORF">E4663_00550</name>
</gene>
<dbReference type="PANTHER" id="PTHR43046">
    <property type="entry name" value="GDP-MANNOSE MANNOSYL HYDROLASE"/>
    <property type="match status" value="1"/>
</dbReference>
<name>A0A4Z0GZB5_9BACI</name>
<keyword evidence="5" id="KW-1185">Reference proteome</keyword>
<dbReference type="PANTHER" id="PTHR43046:SF2">
    <property type="entry name" value="8-OXO-DGTP DIPHOSPHATASE-RELATED"/>
    <property type="match status" value="1"/>
</dbReference>
<evidence type="ECO:0000313" key="5">
    <source>
        <dbReference type="Proteomes" id="UP000297982"/>
    </source>
</evidence>
<sequence>MWEGAAAICLNEQEEVLMVLQEDDHGYKRWSVPSGGKETTETYEACCIREVAEETGYQVRVEAEVRQHETVMYGTDVHIRYYHVELIGGEKSFQDPDDEIHDIRWHPVSELARLDFQFEDEREILNLHIHSVLR</sequence>
<dbReference type="AlphaFoldDB" id="A0A4Z0GZB5"/>
<organism evidence="4 5">
    <name type="scientific">Halobacillus salinus</name>
    <dbReference type="NCBI Taxonomy" id="192814"/>
    <lineage>
        <taxon>Bacteria</taxon>
        <taxon>Bacillati</taxon>
        <taxon>Bacillota</taxon>
        <taxon>Bacilli</taxon>
        <taxon>Bacillales</taxon>
        <taxon>Bacillaceae</taxon>
        <taxon>Halobacillus</taxon>
    </lineage>
</organism>
<dbReference type="Proteomes" id="UP000297982">
    <property type="component" value="Unassembled WGS sequence"/>
</dbReference>
<keyword evidence="2 4" id="KW-0378">Hydrolase</keyword>
<dbReference type="Gene3D" id="3.90.79.10">
    <property type="entry name" value="Nucleoside Triphosphate Pyrophosphohydrolase"/>
    <property type="match status" value="1"/>
</dbReference>
<dbReference type="PROSITE" id="PS51462">
    <property type="entry name" value="NUDIX"/>
    <property type="match status" value="1"/>
</dbReference>
<dbReference type="RefSeq" id="WP_135326259.1">
    <property type="nucleotide sequence ID" value="NZ_SRJC01000001.1"/>
</dbReference>
<comment type="caution">
    <text evidence="4">The sequence shown here is derived from an EMBL/GenBank/DDBJ whole genome shotgun (WGS) entry which is preliminary data.</text>
</comment>
<dbReference type="SUPFAM" id="SSF55811">
    <property type="entry name" value="Nudix"/>
    <property type="match status" value="1"/>
</dbReference>
<reference evidence="4 5" key="1">
    <citation type="journal article" date="2003" name="Int. J. Syst. Evol. Microbiol.">
        <title>Halobacillus salinus sp. nov., isolated from a salt lake on the coast of the East Sea in Korea.</title>
        <authorList>
            <person name="Yoon J.H."/>
            <person name="Kang K.H."/>
            <person name="Park Y.H."/>
        </authorList>
    </citation>
    <scope>NUCLEOTIDE SEQUENCE [LARGE SCALE GENOMIC DNA]</scope>
    <source>
        <strain evidence="4 5">HSL-3</strain>
    </source>
</reference>